<dbReference type="PROSITE" id="PS51352">
    <property type="entry name" value="THIOREDOXIN_2"/>
    <property type="match status" value="1"/>
</dbReference>
<dbReference type="InterPro" id="IPR000889">
    <property type="entry name" value="Glutathione_peroxidase"/>
</dbReference>
<evidence type="ECO:0000259" key="7">
    <source>
        <dbReference type="PROSITE" id="PS51352"/>
    </source>
</evidence>
<dbReference type="AlphaFoldDB" id="A0A3M0CD17"/>
<dbReference type="SUPFAM" id="SSF52833">
    <property type="entry name" value="Thioredoxin-like"/>
    <property type="match status" value="1"/>
</dbReference>
<dbReference type="PANTHER" id="PTHR11592">
    <property type="entry name" value="GLUTATHIONE PEROXIDASE"/>
    <property type="match status" value="1"/>
</dbReference>
<dbReference type="Proteomes" id="UP000271227">
    <property type="component" value="Unassembled WGS sequence"/>
</dbReference>
<dbReference type="CDD" id="cd00340">
    <property type="entry name" value="GSH_Peroxidase"/>
    <property type="match status" value="1"/>
</dbReference>
<evidence type="ECO:0000256" key="4">
    <source>
        <dbReference type="PIRSR" id="PIRSR000303-1"/>
    </source>
</evidence>
<proteinExistence type="inferred from homology"/>
<evidence type="ECO:0000313" key="9">
    <source>
        <dbReference type="Proteomes" id="UP000271227"/>
    </source>
</evidence>
<dbReference type="PROSITE" id="PS00460">
    <property type="entry name" value="GLUTATHIONE_PEROXID_1"/>
    <property type="match status" value="1"/>
</dbReference>
<dbReference type="PROSITE" id="PS51355">
    <property type="entry name" value="GLUTATHIONE_PEROXID_3"/>
    <property type="match status" value="1"/>
</dbReference>
<evidence type="ECO:0000256" key="3">
    <source>
        <dbReference type="ARBA" id="ARBA00023002"/>
    </source>
</evidence>
<evidence type="ECO:0000256" key="2">
    <source>
        <dbReference type="ARBA" id="ARBA00022559"/>
    </source>
</evidence>
<name>A0A3M0CD17_9PROT</name>
<sequence>MFKKVAVFALYLMGAVGLAGSLAVSAGDEKNVHDFMLTSIERTDMPMQSYAGKAVLMVNTASYCGFTPQYEGLQALWEDYQERGLVVIGVPSNDFGDQEPGSEDNIKDFCTINFDIDFPMTKKMKVKGGDGTAPIYDFIAGKLGDESRPKWNFHKYLISPDGEPVAYFPSPVTPQSEELRAAIEAVLPAPDSGR</sequence>
<dbReference type="PIRSF" id="PIRSF000303">
    <property type="entry name" value="Glutathion_perox"/>
    <property type="match status" value="1"/>
</dbReference>
<protein>
    <recommendedName>
        <fullName evidence="5">Glutathione peroxidase</fullName>
    </recommendedName>
</protein>
<evidence type="ECO:0000256" key="1">
    <source>
        <dbReference type="ARBA" id="ARBA00006926"/>
    </source>
</evidence>
<accession>A0A3M0CD17</accession>
<feature type="chain" id="PRO_5018058144" description="Glutathione peroxidase" evidence="6">
    <location>
        <begin position="27"/>
        <end position="194"/>
    </location>
</feature>
<feature type="signal peptide" evidence="6">
    <location>
        <begin position="1"/>
        <end position="26"/>
    </location>
</feature>
<evidence type="ECO:0000256" key="5">
    <source>
        <dbReference type="RuleBase" id="RU000499"/>
    </source>
</evidence>
<dbReference type="InterPro" id="IPR036249">
    <property type="entry name" value="Thioredoxin-like_sf"/>
</dbReference>
<dbReference type="Gene3D" id="3.40.30.10">
    <property type="entry name" value="Glutaredoxin"/>
    <property type="match status" value="1"/>
</dbReference>
<dbReference type="GO" id="GO:0004601">
    <property type="term" value="F:peroxidase activity"/>
    <property type="evidence" value="ECO:0007669"/>
    <property type="project" value="UniProtKB-KW"/>
</dbReference>
<keyword evidence="9" id="KW-1185">Reference proteome</keyword>
<keyword evidence="2 5" id="KW-0575">Peroxidase</keyword>
<comment type="similarity">
    <text evidence="1 5">Belongs to the glutathione peroxidase family.</text>
</comment>
<dbReference type="Pfam" id="PF00255">
    <property type="entry name" value="GSHPx"/>
    <property type="match status" value="1"/>
</dbReference>
<keyword evidence="6" id="KW-0732">Signal</keyword>
<dbReference type="InParanoid" id="A0A3M0CD17"/>
<dbReference type="GO" id="GO:0034599">
    <property type="term" value="P:cellular response to oxidative stress"/>
    <property type="evidence" value="ECO:0007669"/>
    <property type="project" value="TreeGrafter"/>
</dbReference>
<dbReference type="PANTHER" id="PTHR11592:SF44">
    <property type="entry name" value="GLUTATHIONE PEROXIDASE"/>
    <property type="match status" value="1"/>
</dbReference>
<feature type="active site" evidence="4">
    <location>
        <position position="64"/>
    </location>
</feature>
<dbReference type="EMBL" id="REFR01000013">
    <property type="protein sequence ID" value="RMB04636.1"/>
    <property type="molecule type" value="Genomic_DNA"/>
</dbReference>
<dbReference type="InterPro" id="IPR013766">
    <property type="entry name" value="Thioredoxin_domain"/>
</dbReference>
<gene>
    <name evidence="8" type="ORF">BXY39_2907</name>
</gene>
<keyword evidence="3 5" id="KW-0560">Oxidoreductase</keyword>
<dbReference type="RefSeq" id="WP_121939551.1">
    <property type="nucleotide sequence ID" value="NZ_REFR01000013.1"/>
</dbReference>
<feature type="domain" description="Thioredoxin" evidence="7">
    <location>
        <begin position="11"/>
        <end position="188"/>
    </location>
</feature>
<dbReference type="PRINTS" id="PR01011">
    <property type="entry name" value="GLUTPROXDASE"/>
</dbReference>
<comment type="caution">
    <text evidence="8">The sequence shown here is derived from an EMBL/GenBank/DDBJ whole genome shotgun (WGS) entry which is preliminary data.</text>
</comment>
<evidence type="ECO:0000256" key="6">
    <source>
        <dbReference type="SAM" id="SignalP"/>
    </source>
</evidence>
<organism evidence="8 9">
    <name type="scientific">Eilatimonas milleporae</name>
    <dbReference type="NCBI Taxonomy" id="911205"/>
    <lineage>
        <taxon>Bacteria</taxon>
        <taxon>Pseudomonadati</taxon>
        <taxon>Pseudomonadota</taxon>
        <taxon>Alphaproteobacteria</taxon>
        <taxon>Kordiimonadales</taxon>
        <taxon>Kordiimonadaceae</taxon>
        <taxon>Eilatimonas</taxon>
    </lineage>
</organism>
<evidence type="ECO:0000313" key="8">
    <source>
        <dbReference type="EMBL" id="RMB04636.1"/>
    </source>
</evidence>
<dbReference type="OrthoDB" id="9785502at2"/>
<dbReference type="InterPro" id="IPR029759">
    <property type="entry name" value="GPX_AS"/>
</dbReference>
<reference evidence="8 9" key="1">
    <citation type="submission" date="2018-10" db="EMBL/GenBank/DDBJ databases">
        <title>Genomic Encyclopedia of Archaeal and Bacterial Type Strains, Phase II (KMG-II): from individual species to whole genera.</title>
        <authorList>
            <person name="Goeker M."/>
        </authorList>
    </citation>
    <scope>NUCLEOTIDE SEQUENCE [LARGE SCALE GENOMIC DNA]</scope>
    <source>
        <strain evidence="8 9">DSM 25217</strain>
    </source>
</reference>